<dbReference type="InterPro" id="IPR029044">
    <property type="entry name" value="Nucleotide-diphossugar_trans"/>
</dbReference>
<dbReference type="InterPro" id="IPR001173">
    <property type="entry name" value="Glyco_trans_2-like"/>
</dbReference>
<reference evidence="3" key="1">
    <citation type="submission" date="2023-07" db="EMBL/GenBank/DDBJ databases">
        <title>Sequencing the genomes of 1000 actinobacteria strains.</title>
        <authorList>
            <person name="Klenk H.-P."/>
        </authorList>
    </citation>
    <scope>NUCLEOTIDE SEQUENCE</scope>
    <source>
        <strain evidence="3">DSM 44707</strain>
    </source>
</reference>
<gene>
    <name evidence="3" type="ORF">J2S41_001659</name>
</gene>
<protein>
    <submittedName>
        <fullName evidence="3">Glycosyltransferase involved in cell wall biosynthesis</fullName>
    </submittedName>
</protein>
<keyword evidence="1" id="KW-0812">Transmembrane</keyword>
<sequence length="339" mass="36846">MTLVSVVIPNYNYARTLPLCLGALRAQTYRPIEVLVVDDHSTDDSVAVAEAHGARVLSTPSNGGAAVARNVGAAAAAGELICFLDSDVALRPDAIANAVELLRADPALGAVCGTYTDTPLIRDSRVEEYRCLHQHFWFAESEGPIHAMNTAICVLRARVFAEVGPFNAALRDIEDHDYGLRITRRWRVWSTSRVSGDHDHDDSLRLILRKVFRRTRDGVPLFIRRRGLPGGFATGPRAAGAVLALGGVLAIAAPVAAGPWWLALPAALLAASYACDRALYRWVRRRRGVAFWLYFTGVQLVVNLAVALGAAYGLAKWLLSRRFRRAYDEVGAPIGVQPG</sequence>
<feature type="transmembrane region" description="Helical" evidence="1">
    <location>
        <begin position="291"/>
        <end position="315"/>
    </location>
</feature>
<evidence type="ECO:0000256" key="1">
    <source>
        <dbReference type="SAM" id="Phobius"/>
    </source>
</evidence>
<dbReference type="AlphaFoldDB" id="A0AAE3YN71"/>
<dbReference type="PANTHER" id="PTHR43685:SF11">
    <property type="entry name" value="GLYCOSYLTRANSFERASE TAGX-RELATED"/>
    <property type="match status" value="1"/>
</dbReference>
<dbReference type="PANTHER" id="PTHR43685">
    <property type="entry name" value="GLYCOSYLTRANSFERASE"/>
    <property type="match status" value="1"/>
</dbReference>
<organism evidence="3 4">
    <name type="scientific">Catenuloplanes atrovinosus</name>
    <dbReference type="NCBI Taxonomy" id="137266"/>
    <lineage>
        <taxon>Bacteria</taxon>
        <taxon>Bacillati</taxon>
        <taxon>Actinomycetota</taxon>
        <taxon>Actinomycetes</taxon>
        <taxon>Micromonosporales</taxon>
        <taxon>Micromonosporaceae</taxon>
        <taxon>Catenuloplanes</taxon>
    </lineage>
</organism>
<evidence type="ECO:0000313" key="4">
    <source>
        <dbReference type="Proteomes" id="UP001183643"/>
    </source>
</evidence>
<dbReference type="CDD" id="cd00761">
    <property type="entry name" value="Glyco_tranf_GTA_type"/>
    <property type="match status" value="1"/>
</dbReference>
<feature type="domain" description="Glycosyltransferase 2-like" evidence="2">
    <location>
        <begin position="5"/>
        <end position="117"/>
    </location>
</feature>
<comment type="caution">
    <text evidence="3">The sequence shown here is derived from an EMBL/GenBank/DDBJ whole genome shotgun (WGS) entry which is preliminary data.</text>
</comment>
<evidence type="ECO:0000259" key="2">
    <source>
        <dbReference type="Pfam" id="PF00535"/>
    </source>
</evidence>
<keyword evidence="1" id="KW-1133">Transmembrane helix</keyword>
<name>A0AAE3YN71_9ACTN</name>
<dbReference type="EMBL" id="JAVDYB010000001">
    <property type="protein sequence ID" value="MDR7274881.1"/>
    <property type="molecule type" value="Genomic_DNA"/>
</dbReference>
<feature type="transmembrane region" description="Helical" evidence="1">
    <location>
        <begin position="259"/>
        <end position="279"/>
    </location>
</feature>
<accession>A0AAE3YN71</accession>
<evidence type="ECO:0000313" key="3">
    <source>
        <dbReference type="EMBL" id="MDR7274881.1"/>
    </source>
</evidence>
<dbReference type="Gene3D" id="3.90.550.10">
    <property type="entry name" value="Spore Coat Polysaccharide Biosynthesis Protein SpsA, Chain A"/>
    <property type="match status" value="1"/>
</dbReference>
<dbReference type="SUPFAM" id="SSF53448">
    <property type="entry name" value="Nucleotide-diphospho-sugar transferases"/>
    <property type="match status" value="1"/>
</dbReference>
<dbReference type="InterPro" id="IPR050834">
    <property type="entry name" value="Glycosyltransf_2"/>
</dbReference>
<dbReference type="RefSeq" id="WP_310365131.1">
    <property type="nucleotide sequence ID" value="NZ_JAVDYB010000001.1"/>
</dbReference>
<dbReference type="Proteomes" id="UP001183643">
    <property type="component" value="Unassembled WGS sequence"/>
</dbReference>
<proteinExistence type="predicted"/>
<keyword evidence="1" id="KW-0472">Membrane</keyword>
<keyword evidence="4" id="KW-1185">Reference proteome</keyword>
<dbReference type="Pfam" id="PF00535">
    <property type="entry name" value="Glycos_transf_2"/>
    <property type="match status" value="1"/>
</dbReference>